<evidence type="ECO:0000313" key="2">
    <source>
        <dbReference type="Proteomes" id="UP000007947"/>
    </source>
</evidence>
<dbReference type="Proteomes" id="UP000007947">
    <property type="component" value="Chromosome"/>
</dbReference>
<name>F5XT53_MICPN</name>
<organism evidence="1 2">
    <name type="scientific">Microlunatus phosphovorus (strain ATCC 700054 / DSM 10555 / JCM 9379 / NBRC 101784 / NCIMB 13414 / VKM Ac-1990 / NM-1)</name>
    <dbReference type="NCBI Taxonomy" id="1032480"/>
    <lineage>
        <taxon>Bacteria</taxon>
        <taxon>Bacillati</taxon>
        <taxon>Actinomycetota</taxon>
        <taxon>Actinomycetes</taxon>
        <taxon>Propionibacteriales</taxon>
        <taxon>Propionibacteriaceae</taxon>
        <taxon>Microlunatus</taxon>
    </lineage>
</organism>
<protein>
    <submittedName>
        <fullName evidence="1">Uncharacterized protein</fullName>
    </submittedName>
</protein>
<accession>F5XT53</accession>
<dbReference type="EMBL" id="AP012204">
    <property type="protein sequence ID" value="BAK34925.1"/>
    <property type="molecule type" value="Genomic_DNA"/>
</dbReference>
<dbReference type="KEGG" id="mph:MLP_19110"/>
<evidence type="ECO:0000313" key="1">
    <source>
        <dbReference type="EMBL" id="BAK34925.1"/>
    </source>
</evidence>
<gene>
    <name evidence="1" type="ordered locus">MLP_19110</name>
</gene>
<sequence length="692" mass="75622">MGSDLPDCDDERMDHLPLYQQLVWNALRQDGAVSIGDSLIVDGVMCGMVKDGRIVLLFDENRAGELVAQNLGTIYQGNNTRTWLVVDPDVDEATFRELFNEATADRNVPRAAIATFVREVAIEIRSLPQLSKPDWDTYSMVADVSDGFVKVMAFRYSESGPPVPTAAPEHDELFWNLRAKTFAANGRPWDVVLVKIGRDTTNLQLTFLSGQDADPWRVDPENTAMAQLPESLRFLPGERPEPDDNPPASVADLTRVIAADVLAVAELGDPIPVHFNEDVNLVIGDRTTTTPPAAAWPVVSRHRYAVWAGRAVNGAAGLLVRARGSDPETKAITYEAIGVVRLSRVDRRADGGYQARVQSIPLPSADDLDELISREDLAELLRRAADRDPAVVSGWRRPVMRAPLEVADLAFGDVAEDLLRRLPMPLSRRIELMIRPEHVRFQSLLNQLREIADGTPPESETAQRLDRPLIDLPPHGIPVLPNDIWLTPGNVSTITASAFISDKALAEGWLAFTADLTVGRAAMATRPLRRSDTVNARGLYDLTTDQIRPAIVRAVLPGEAGRSLVELAPAPSAAEAAGRGLPEPAEEREQLSTYLELLHRAHARDSRVVGTATGSAYRLWQASRFTSLRALMSWQIGQLGFGAQAVLDLQAIAWPDRLQALTLVLRGVADGRPLETVTAEAAGIAAAALQLR</sequence>
<keyword evidence="2" id="KW-1185">Reference proteome</keyword>
<proteinExistence type="predicted"/>
<reference evidence="1 2" key="1">
    <citation type="submission" date="2011-05" db="EMBL/GenBank/DDBJ databases">
        <title>Whole genome sequence of Microlunatus phosphovorus NM-1.</title>
        <authorList>
            <person name="Hosoyama A."/>
            <person name="Sasaki K."/>
            <person name="Harada T."/>
            <person name="Igarashi R."/>
            <person name="Kawakoshi A."/>
            <person name="Sasagawa M."/>
            <person name="Fukada J."/>
            <person name="Nakamura S."/>
            <person name="Katano Y."/>
            <person name="Hanada S."/>
            <person name="Kamagata Y."/>
            <person name="Nakamura N."/>
            <person name="Yamazaki S."/>
            <person name="Fujita N."/>
        </authorList>
    </citation>
    <scope>NUCLEOTIDE SEQUENCE [LARGE SCALE GENOMIC DNA]</scope>
    <source>
        <strain evidence="2">ATCC 700054 / DSM 10555 / JCM 9379 / NBRC 101784 / NCIMB 13414 / VKM Ac-1990 / NM-1</strain>
    </source>
</reference>
<dbReference type="AlphaFoldDB" id="F5XT53"/>
<dbReference type="HOGENOM" id="CLU_397837_0_0_11"/>